<reference evidence="3" key="1">
    <citation type="journal article" date="2019" name="Int. J. Syst. Evol. Microbiol.">
        <title>The Global Catalogue of Microorganisms (GCM) 10K type strain sequencing project: providing services to taxonomists for standard genome sequencing and annotation.</title>
        <authorList>
            <consortium name="The Broad Institute Genomics Platform"/>
            <consortium name="The Broad Institute Genome Sequencing Center for Infectious Disease"/>
            <person name="Wu L."/>
            <person name="Ma J."/>
        </authorList>
    </citation>
    <scope>NUCLEOTIDE SEQUENCE [LARGE SCALE GENOMIC DNA]</scope>
    <source>
        <strain evidence="3">CGMCC 1.15922</strain>
    </source>
</reference>
<feature type="domain" description="tRNA-modifying protein YgfZ-like beta-barrel" evidence="1">
    <location>
        <begin position="232"/>
        <end position="297"/>
    </location>
</feature>
<dbReference type="NCBIfam" id="TIGR03317">
    <property type="entry name" value="ygfZ_signature"/>
    <property type="match status" value="1"/>
</dbReference>
<comment type="caution">
    <text evidence="2">The sequence shown here is derived from an EMBL/GenBank/DDBJ whole genome shotgun (WGS) entry which is preliminary data.</text>
</comment>
<dbReference type="Proteomes" id="UP000626370">
    <property type="component" value="Unassembled WGS sequence"/>
</dbReference>
<organism evidence="2 3">
    <name type="scientific">Thalassotalea profundi</name>
    <dbReference type="NCBI Taxonomy" id="2036687"/>
    <lineage>
        <taxon>Bacteria</taxon>
        <taxon>Pseudomonadati</taxon>
        <taxon>Pseudomonadota</taxon>
        <taxon>Gammaproteobacteria</taxon>
        <taxon>Alteromonadales</taxon>
        <taxon>Colwelliaceae</taxon>
        <taxon>Thalassotalea</taxon>
    </lineage>
</organism>
<evidence type="ECO:0000313" key="3">
    <source>
        <dbReference type="Proteomes" id="UP000626370"/>
    </source>
</evidence>
<dbReference type="PANTHER" id="PTHR22602">
    <property type="entry name" value="TRANSFERASE CAF17, MITOCHONDRIAL-RELATED"/>
    <property type="match status" value="1"/>
</dbReference>
<dbReference type="Gene3D" id="3.30.70.1400">
    <property type="entry name" value="Aminomethyltransferase beta-barrel domains"/>
    <property type="match status" value="1"/>
</dbReference>
<accession>A0ABQ3IQ05</accession>
<dbReference type="SUPFAM" id="SSF101790">
    <property type="entry name" value="Aminomethyltransferase beta-barrel domain"/>
    <property type="match status" value="1"/>
</dbReference>
<protein>
    <submittedName>
        <fullName evidence="2">tRNA-modifying protein YgfZ</fullName>
    </submittedName>
</protein>
<dbReference type="Pfam" id="PF21130">
    <property type="entry name" value="YgfZ_barrel"/>
    <property type="match status" value="1"/>
</dbReference>
<evidence type="ECO:0000313" key="2">
    <source>
        <dbReference type="EMBL" id="GHE86143.1"/>
    </source>
</evidence>
<sequence length="315" mass="34927">MQLPNIPNNYLIKLNNVSAISLVGEEQVKYLQGQVTCDVNALSAHNLLHGAHCNAKGKVLSCFRLIEKDQQLLLIQPKATIPASLAELKKFGVFAKVDITTSEQFSFYGLVAENAKEILSKHFSQIPDNITPVVNEGTTSLIYIAGDITRYLLIDRSENLAPLLTSLALPILNDSLWVFHEICQGFPFLSSEHLDQYVPQMLNIQAIHGISFTKGCYLGQETVARMQYLGKNKRAMFSLQGQTSSPISVNDIVEMQLGENWRKAGDVIASYQDSELAFVQIVLANDVNPQTKFRVKGQEGSSLTLMPLPYSLNPE</sequence>
<dbReference type="NCBIfam" id="NF007110">
    <property type="entry name" value="PRK09559.1"/>
    <property type="match status" value="1"/>
</dbReference>
<dbReference type="EMBL" id="BNAH01000005">
    <property type="protein sequence ID" value="GHE86143.1"/>
    <property type="molecule type" value="Genomic_DNA"/>
</dbReference>
<name>A0ABQ3IQ05_9GAMM</name>
<dbReference type="InterPro" id="IPR045179">
    <property type="entry name" value="YgfZ/GcvT"/>
</dbReference>
<proteinExistence type="predicted"/>
<dbReference type="RefSeq" id="WP_189377552.1">
    <property type="nucleotide sequence ID" value="NZ_BNAH01000005.1"/>
</dbReference>
<evidence type="ECO:0000259" key="1">
    <source>
        <dbReference type="Pfam" id="PF21130"/>
    </source>
</evidence>
<dbReference type="SUPFAM" id="SSF103025">
    <property type="entry name" value="Folate-binding domain"/>
    <property type="match status" value="1"/>
</dbReference>
<gene>
    <name evidence="2" type="ORF">GCM10011501_13950</name>
</gene>
<dbReference type="PANTHER" id="PTHR22602:SF0">
    <property type="entry name" value="TRANSFERASE CAF17, MITOCHONDRIAL-RELATED"/>
    <property type="match status" value="1"/>
</dbReference>
<dbReference type="Gene3D" id="2.40.30.160">
    <property type="match status" value="1"/>
</dbReference>
<dbReference type="InterPro" id="IPR048451">
    <property type="entry name" value="YgfZ_barrel"/>
</dbReference>
<dbReference type="Gene3D" id="3.30.70.1630">
    <property type="match status" value="1"/>
</dbReference>
<dbReference type="InterPro" id="IPR017703">
    <property type="entry name" value="YgfZ/GCV_T_CS"/>
</dbReference>
<dbReference type="InterPro" id="IPR029043">
    <property type="entry name" value="GcvT/YgfZ_C"/>
</dbReference>
<keyword evidence="3" id="KW-1185">Reference proteome</keyword>